<feature type="repeat" description="ANK" evidence="5">
    <location>
        <begin position="277"/>
        <end position="310"/>
    </location>
</feature>
<dbReference type="PROSITE" id="PS50011">
    <property type="entry name" value="PROTEIN_KINASE_DOM"/>
    <property type="match status" value="1"/>
</dbReference>
<feature type="repeat" description="ANK" evidence="5">
    <location>
        <begin position="132"/>
        <end position="165"/>
    </location>
</feature>
<dbReference type="OrthoDB" id="19014at2759"/>
<name>A0A6P8IG59_ACTTE</name>
<evidence type="ECO:0000313" key="7">
    <source>
        <dbReference type="Proteomes" id="UP000515163"/>
    </source>
</evidence>
<dbReference type="Pfam" id="PF06479">
    <property type="entry name" value="Ribonuc_2-5A"/>
    <property type="match status" value="1"/>
</dbReference>
<dbReference type="RefSeq" id="XP_031565740.1">
    <property type="nucleotide sequence ID" value="XM_031709880.1"/>
</dbReference>
<evidence type="ECO:0000256" key="1">
    <source>
        <dbReference type="ARBA" id="ARBA00022737"/>
    </source>
</evidence>
<keyword evidence="2" id="KW-0547">Nucleotide-binding</keyword>
<feature type="repeat" description="ANK" evidence="5">
    <location>
        <begin position="311"/>
        <end position="344"/>
    </location>
</feature>
<evidence type="ECO:0000259" key="6">
    <source>
        <dbReference type="PROSITE" id="PS50011"/>
    </source>
</evidence>
<dbReference type="GeneID" id="116300910"/>
<dbReference type="Pfam" id="PF00023">
    <property type="entry name" value="Ank"/>
    <property type="match status" value="2"/>
</dbReference>
<evidence type="ECO:0000256" key="2">
    <source>
        <dbReference type="ARBA" id="ARBA00022741"/>
    </source>
</evidence>
<reference evidence="8" key="1">
    <citation type="submission" date="2025-08" db="UniProtKB">
        <authorList>
            <consortium name="RefSeq"/>
        </authorList>
    </citation>
    <scope>IDENTIFICATION</scope>
    <source>
        <tissue evidence="8">Tentacle</tissue>
    </source>
</reference>
<dbReference type="InterPro" id="IPR008271">
    <property type="entry name" value="Ser/Thr_kinase_AS"/>
</dbReference>
<dbReference type="SMART" id="SM00220">
    <property type="entry name" value="S_TKc"/>
    <property type="match status" value="1"/>
</dbReference>
<feature type="repeat" description="ANK" evidence="5">
    <location>
        <begin position="200"/>
        <end position="232"/>
    </location>
</feature>
<feature type="repeat" description="ANK" evidence="5">
    <location>
        <begin position="65"/>
        <end position="98"/>
    </location>
</feature>
<dbReference type="InterPro" id="IPR011009">
    <property type="entry name" value="Kinase-like_dom_sf"/>
</dbReference>
<dbReference type="Gene3D" id="3.30.200.20">
    <property type="entry name" value="Phosphorylase Kinase, domain 1"/>
    <property type="match status" value="1"/>
</dbReference>
<dbReference type="Proteomes" id="UP000515163">
    <property type="component" value="Unplaced"/>
</dbReference>
<keyword evidence="4 5" id="KW-0040">ANK repeat</keyword>
<dbReference type="InterPro" id="IPR002110">
    <property type="entry name" value="Ankyrin_rpt"/>
</dbReference>
<evidence type="ECO:0000256" key="3">
    <source>
        <dbReference type="ARBA" id="ARBA00022840"/>
    </source>
</evidence>
<evidence type="ECO:0000256" key="4">
    <source>
        <dbReference type="ARBA" id="ARBA00023043"/>
    </source>
</evidence>
<dbReference type="PRINTS" id="PR01415">
    <property type="entry name" value="ANKYRIN"/>
</dbReference>
<dbReference type="PROSITE" id="PS00108">
    <property type="entry name" value="PROTEIN_KINASE_ST"/>
    <property type="match status" value="1"/>
</dbReference>
<dbReference type="GO" id="GO:0004540">
    <property type="term" value="F:RNA nuclease activity"/>
    <property type="evidence" value="ECO:0007669"/>
    <property type="project" value="InterPro"/>
</dbReference>
<accession>A0A6P8IG59</accession>
<dbReference type="SMART" id="SM00248">
    <property type="entry name" value="ANK"/>
    <property type="match status" value="13"/>
</dbReference>
<dbReference type="InParanoid" id="A0A6P8IG59"/>
<feature type="repeat" description="ANK" evidence="5">
    <location>
        <begin position="380"/>
        <end position="414"/>
    </location>
</feature>
<dbReference type="Gene3D" id="1.10.510.10">
    <property type="entry name" value="Transferase(Phosphotransferase) domain 1"/>
    <property type="match status" value="1"/>
</dbReference>
<dbReference type="Gene3D" id="1.20.1440.180">
    <property type="entry name" value="KEN domain"/>
    <property type="match status" value="1"/>
</dbReference>
<dbReference type="GO" id="GO:0004672">
    <property type="term" value="F:protein kinase activity"/>
    <property type="evidence" value="ECO:0007669"/>
    <property type="project" value="InterPro"/>
</dbReference>
<gene>
    <name evidence="8" type="primary">LOC116300910</name>
</gene>
<dbReference type="InterPro" id="IPR038357">
    <property type="entry name" value="KEN_sf"/>
</dbReference>
<dbReference type="SUPFAM" id="SSF56112">
    <property type="entry name" value="Protein kinase-like (PK-like)"/>
    <property type="match status" value="1"/>
</dbReference>
<feature type="repeat" description="ANK" evidence="5">
    <location>
        <begin position="233"/>
        <end position="265"/>
    </location>
</feature>
<dbReference type="PROSITE" id="PS50088">
    <property type="entry name" value="ANK_REPEAT"/>
    <property type="match status" value="9"/>
</dbReference>
<dbReference type="SUPFAM" id="SSF48403">
    <property type="entry name" value="Ankyrin repeat"/>
    <property type="match status" value="3"/>
</dbReference>
<dbReference type="PROSITE" id="PS50297">
    <property type="entry name" value="ANK_REP_REGION"/>
    <property type="match status" value="7"/>
</dbReference>
<feature type="repeat" description="ANK" evidence="5">
    <location>
        <begin position="98"/>
        <end position="131"/>
    </location>
</feature>
<dbReference type="InterPro" id="IPR000719">
    <property type="entry name" value="Prot_kinase_dom"/>
</dbReference>
<keyword evidence="1" id="KW-0677">Repeat</keyword>
<evidence type="ECO:0000256" key="5">
    <source>
        <dbReference type="PROSITE-ProRule" id="PRU00023"/>
    </source>
</evidence>
<protein>
    <submittedName>
        <fullName evidence="8">Uncharacterized protein LOC116300910</fullName>
    </submittedName>
</protein>
<keyword evidence="7" id="KW-1185">Reference proteome</keyword>
<organism evidence="7 8">
    <name type="scientific">Actinia tenebrosa</name>
    <name type="common">Australian red waratah sea anemone</name>
    <dbReference type="NCBI Taxonomy" id="6105"/>
    <lineage>
        <taxon>Eukaryota</taxon>
        <taxon>Metazoa</taxon>
        <taxon>Cnidaria</taxon>
        <taxon>Anthozoa</taxon>
        <taxon>Hexacorallia</taxon>
        <taxon>Actiniaria</taxon>
        <taxon>Actiniidae</taxon>
        <taxon>Actinia</taxon>
    </lineage>
</organism>
<evidence type="ECO:0000313" key="8">
    <source>
        <dbReference type="RefSeq" id="XP_031565740.1"/>
    </source>
</evidence>
<dbReference type="Gene3D" id="1.25.40.20">
    <property type="entry name" value="Ankyrin repeat-containing domain"/>
    <property type="match status" value="5"/>
</dbReference>
<dbReference type="InterPro" id="IPR010513">
    <property type="entry name" value="KEN_dom"/>
</dbReference>
<dbReference type="PANTHER" id="PTHR24126:SF14">
    <property type="entry name" value="ANK_REP_REGION DOMAIN-CONTAINING PROTEIN"/>
    <property type="match status" value="1"/>
</dbReference>
<feature type="repeat" description="ANK" evidence="5">
    <location>
        <begin position="166"/>
        <end position="199"/>
    </location>
</feature>
<dbReference type="GO" id="GO:0006397">
    <property type="term" value="P:mRNA processing"/>
    <property type="evidence" value="ECO:0007669"/>
    <property type="project" value="InterPro"/>
</dbReference>
<dbReference type="Pfam" id="PF00069">
    <property type="entry name" value="Pkinase"/>
    <property type="match status" value="1"/>
</dbReference>
<feature type="domain" description="Protein kinase" evidence="6">
    <location>
        <begin position="1013"/>
        <end position="1276"/>
    </location>
</feature>
<dbReference type="GO" id="GO:0005524">
    <property type="term" value="F:ATP binding"/>
    <property type="evidence" value="ECO:0007669"/>
    <property type="project" value="UniProtKB-KW"/>
</dbReference>
<dbReference type="InterPro" id="IPR036770">
    <property type="entry name" value="Ankyrin_rpt-contain_sf"/>
</dbReference>
<keyword evidence="3" id="KW-0067">ATP-binding</keyword>
<sequence>MTSSTLYKSEFNRVSQSGTDCDKCVIKYKVSPNDSTQSNCDGLTHNCPQLTLTRAGSNDSITFDKCKTALFYAVYQLNNENVVRALIDAGADVNITDEGKTALFYAVQQNNNESVVRALIDAGADVNITDNERRTALFYAVQRSNNESVVRALIDAGADVNKTGDFGQTALFFAVKKINNESVVRALIDAGADVNFLDGGKQNALFNAVQQDDAQVVRVLIDAGIKINIIDNDRRTPLFYAAKHGNADVVHALINAGADVTFINKLGRKALFYAFLDEDEEIFYASTQHDKKHVVRALIDAGADINRTDNEGRTALFYAVHERNYGSVVSSLIEAGADVNIADNSGKTALFFVSGNDKGRCVARVIIEQGGALIDVRDHDGRTPLFFAMKSSRYSLSFASYLLEKGANPNLKDNNGTSIVSFFIENCQWLTCFYRFGFGIRPDPPNRMGYELALLTEHGVQRKTVCKALINALFCKTVNILYFPDSSVDDFLSIHDQIRLIFAYCDNDENIRKGAELLLRKFEEMQMYEENEIALQLSGLLALLIEMGAKPNYVDIKGNNAIHYATRLPFVGIPQETVMEIFRHLKAFGVNFDAKNYRNEAPLQCCLSGWGAQLERRFHVESLSRCFTTLVEVWRFCLKQGTSVNGITKSGNSVYHLILKLFSKPYKPVEFESVRLCDPIVLSNIAELIKLSSSKISNHLFLVNHRDENLNTPLHLWASLEQAGNEKLGEGYAAIFKHLLECGARLNERNKNQETPLHLCKTWKAAKLLLDAGAEPNVLDSAGRSPLLVAVSERFRTLHRRFRDIFYPDISEEPKEFYEIAIESNLDLWSVDEKGNSILELFNWFDDAKLLLEVMNDKHLLQSDAVSLSLLSSICNQSLTKVHWRASLVEIILKARKRPIFVKADQDSPLHFCCRRIIQGRRFVDDIESSVQWTIAKLLLSYGYKSIDTPGKSGQTCLDIAEKYPPLRELLLKPIDIKDVPLLVPWTSVSNRYHGTLSKVARRQECQHTESYWYHKDHLTSGSFGLVFAGINENDGREVAIKRIEKLRLRRPEDKREIENLTALADCEQVVRYLSFFEENDFSYIVLELMEGNLDEYLDTVVGCPIQESIKLSKDVLLGLKFLQEVDILHRDLKPANILYKRQPELCLKIADFGLSRRTGSISTTVYGTNVGTRCWIAPEVLKATKDHSKASDVFSCGLVLHYILSKGKHPFSPSFCNGKSELQVHNETEANVMNGNMEGRDNSLCIEATHLLKKILDYDDTRRPSAAEALDHPLFWSKKKKMDLLIAVGNQPEFSCPRAKVASPLTAVENDLEASFGTIVKHVKWNDPGYVHMPVIYNEMMLKRKMPYDPFSMVELVRFIRNAYAHVTALPKPIPDQLLKDFVFLEYFPNLVMEVFKAVTTHGWDQTREEIKYAIGE</sequence>
<proteinExistence type="predicted"/>
<dbReference type="Pfam" id="PF12796">
    <property type="entry name" value="Ank_2"/>
    <property type="match status" value="3"/>
</dbReference>
<dbReference type="KEGG" id="aten:116300910"/>
<dbReference type="PANTHER" id="PTHR24126">
    <property type="entry name" value="ANKYRIN REPEAT, PH AND SEC7 DOMAIN CONTAINING PROTEIN SECG-RELATED"/>
    <property type="match status" value="1"/>
</dbReference>